<accession>A0A6G0Y0P5</accession>
<gene>
    <name evidence="1" type="ORF">FWK35_00036883</name>
</gene>
<dbReference type="OrthoDB" id="6761515at2759"/>
<comment type="caution">
    <text evidence="1">The sequence shown here is derived from an EMBL/GenBank/DDBJ whole genome shotgun (WGS) entry which is preliminary data.</text>
</comment>
<evidence type="ECO:0000313" key="1">
    <source>
        <dbReference type="EMBL" id="KAF0746804.1"/>
    </source>
</evidence>
<protein>
    <submittedName>
        <fullName evidence="1">Uncharacterized protein</fullName>
    </submittedName>
</protein>
<dbReference type="EMBL" id="VUJU01007071">
    <property type="protein sequence ID" value="KAF0746804.1"/>
    <property type="molecule type" value="Genomic_DNA"/>
</dbReference>
<reference evidence="1 2" key="1">
    <citation type="submission" date="2019-08" db="EMBL/GenBank/DDBJ databases">
        <title>Whole genome of Aphis craccivora.</title>
        <authorList>
            <person name="Voronova N.V."/>
            <person name="Shulinski R.S."/>
            <person name="Bandarenka Y.V."/>
            <person name="Zhorov D.G."/>
            <person name="Warner D."/>
        </authorList>
    </citation>
    <scope>NUCLEOTIDE SEQUENCE [LARGE SCALE GENOMIC DNA]</scope>
    <source>
        <strain evidence="1">180601</strain>
        <tissue evidence="1">Whole Body</tissue>
    </source>
</reference>
<evidence type="ECO:0000313" key="2">
    <source>
        <dbReference type="Proteomes" id="UP000478052"/>
    </source>
</evidence>
<organism evidence="1 2">
    <name type="scientific">Aphis craccivora</name>
    <name type="common">Cowpea aphid</name>
    <dbReference type="NCBI Taxonomy" id="307492"/>
    <lineage>
        <taxon>Eukaryota</taxon>
        <taxon>Metazoa</taxon>
        <taxon>Ecdysozoa</taxon>
        <taxon>Arthropoda</taxon>
        <taxon>Hexapoda</taxon>
        <taxon>Insecta</taxon>
        <taxon>Pterygota</taxon>
        <taxon>Neoptera</taxon>
        <taxon>Paraneoptera</taxon>
        <taxon>Hemiptera</taxon>
        <taxon>Sternorrhyncha</taxon>
        <taxon>Aphidomorpha</taxon>
        <taxon>Aphidoidea</taxon>
        <taxon>Aphididae</taxon>
        <taxon>Aphidini</taxon>
        <taxon>Aphis</taxon>
        <taxon>Aphis</taxon>
    </lineage>
</organism>
<dbReference type="Proteomes" id="UP000478052">
    <property type="component" value="Unassembled WGS sequence"/>
</dbReference>
<dbReference type="AlphaFoldDB" id="A0A6G0Y0P5"/>
<keyword evidence="2" id="KW-1185">Reference proteome</keyword>
<proteinExistence type="predicted"/>
<sequence length="113" mass="13242">MILDFGKPKKDQCLRCETYKKLSKPQEEQIINNYENPIRRRDESFSTKQLDKKKAYNNNKFCSATFDLQSVLQIPSSDTQAIPEEFHKWYKSIPSCSKKKETVIVTESENDSN</sequence>
<name>A0A6G0Y0P5_APHCR</name>